<gene>
    <name evidence="1" type="ORF">N0F65_007692</name>
</gene>
<organism evidence="1 2">
    <name type="scientific">Lagenidium giganteum</name>
    <dbReference type="NCBI Taxonomy" id="4803"/>
    <lineage>
        <taxon>Eukaryota</taxon>
        <taxon>Sar</taxon>
        <taxon>Stramenopiles</taxon>
        <taxon>Oomycota</taxon>
        <taxon>Peronosporomycetes</taxon>
        <taxon>Pythiales</taxon>
        <taxon>Pythiaceae</taxon>
    </lineage>
</organism>
<dbReference type="PANTHER" id="PTHR12475:SF4">
    <property type="entry name" value="PROTEIN THEM6"/>
    <property type="match status" value="1"/>
</dbReference>
<dbReference type="Proteomes" id="UP001146120">
    <property type="component" value="Unassembled WGS sequence"/>
</dbReference>
<dbReference type="EMBL" id="DAKRPA010000413">
    <property type="protein sequence ID" value="DAZ92632.1"/>
    <property type="molecule type" value="Genomic_DNA"/>
</dbReference>
<dbReference type="InterPro" id="IPR029069">
    <property type="entry name" value="HotDog_dom_sf"/>
</dbReference>
<evidence type="ECO:0000313" key="2">
    <source>
        <dbReference type="Proteomes" id="UP001146120"/>
    </source>
</evidence>
<protein>
    <submittedName>
        <fullName evidence="1">Uncharacterized protein</fullName>
    </submittedName>
</protein>
<dbReference type="AlphaFoldDB" id="A0AAV2YAN6"/>
<proteinExistence type="predicted"/>
<keyword evidence="2" id="KW-1185">Reference proteome</keyword>
<reference evidence="1" key="2">
    <citation type="journal article" date="2023" name="Microbiol Resour">
        <title>Decontamination and Annotation of the Draft Genome Sequence of the Oomycete Lagenidium giganteum ARSEF 373.</title>
        <authorList>
            <person name="Morgan W.R."/>
            <person name="Tartar A."/>
        </authorList>
    </citation>
    <scope>NUCLEOTIDE SEQUENCE</scope>
    <source>
        <strain evidence="1">ARSEF 373</strain>
    </source>
</reference>
<name>A0AAV2YAN6_9STRA</name>
<sequence length="290" mass="33008">MDMQALWPPVPKFPAFKHIDSAFEEVTRHAMVLVARLTWHMAAGCLRRLLNPSAPGPMMHSPSVWKAQAKLRDCAPAAASEPLSSPLSAEVAGKFQSRHEWTVSHNSLAHLAEMSIWFGCGSHGVLSACARNGWFFVISTSMADSLRPIRRGQAFQVHTRNVYWEDDRFYLHSEFRDADTNALLARVISDARITDLKRLENGRRAIINPRRLYHEMGLTNVPADPEKPELIDRFQQWDQAATLHMKAHEERTRVPGQHKRRQTVWSTQSCNWPWLTGLDECDEVSPALLN</sequence>
<dbReference type="InterPro" id="IPR051490">
    <property type="entry name" value="THEM6_lcsJ_thioesterase"/>
</dbReference>
<comment type="caution">
    <text evidence="1">The sequence shown here is derived from an EMBL/GenBank/DDBJ whole genome shotgun (WGS) entry which is preliminary data.</text>
</comment>
<accession>A0AAV2YAN6</accession>
<evidence type="ECO:0000313" key="1">
    <source>
        <dbReference type="EMBL" id="DAZ92632.1"/>
    </source>
</evidence>
<dbReference type="Gene3D" id="3.10.129.10">
    <property type="entry name" value="Hotdog Thioesterase"/>
    <property type="match status" value="1"/>
</dbReference>
<dbReference type="Pfam" id="PF13279">
    <property type="entry name" value="4HBT_2"/>
    <property type="match status" value="1"/>
</dbReference>
<reference evidence="1" key="1">
    <citation type="submission" date="2022-11" db="EMBL/GenBank/DDBJ databases">
        <authorList>
            <person name="Morgan W.R."/>
            <person name="Tartar A."/>
        </authorList>
    </citation>
    <scope>NUCLEOTIDE SEQUENCE</scope>
    <source>
        <strain evidence="1">ARSEF 373</strain>
    </source>
</reference>
<dbReference type="PANTHER" id="PTHR12475">
    <property type="match status" value="1"/>
</dbReference>
<dbReference type="SUPFAM" id="SSF54637">
    <property type="entry name" value="Thioesterase/thiol ester dehydrase-isomerase"/>
    <property type="match status" value="1"/>
</dbReference>